<dbReference type="AlphaFoldDB" id="A0A397Y101"/>
<protein>
    <recommendedName>
        <fullName evidence="1">Helitron helicase-like domain-containing protein</fullName>
    </recommendedName>
</protein>
<evidence type="ECO:0000313" key="2">
    <source>
        <dbReference type="EMBL" id="RID43683.1"/>
    </source>
</evidence>
<dbReference type="Proteomes" id="UP000264353">
    <property type="component" value="Chromosome A9"/>
</dbReference>
<sequence>MKIEPIRVSERDLNKVCVYLHVGLIKDLRNNYFIYPKQYKDDGDLTNECPRCGALFWFNERIGKSRKTKNPCFTMCCKRGKIKLPILQEPPEFLNGLLTKDDAISKHFRDNIRAINMMFSFTSLGGKIDNSINKGRGPKIFKLHGENYHLIGSVKPKHGDKAKFSQLYIHDTENEVHNRLSALSGNAEESKIRADLVASIMEMLRLSNVHVKTFRNAMERFNAADDEGEELSLVLINNRQKDGRVYNLPTSSEVAALVVGDFQHNMDKRDIILEKNTGKLKRINELHPCYLPLQYPLIFPYGEDGFRLGIKNGFTGGTKIKKPNISMREFFAFRIQLRTVGSQVLLLSRRLLQQFLVDAYTMIETHRLRYIRKNQSNLRSLSYSKFVAAANDGNNNLPIEGNRIIIPSSFTGGPRYMHEMYLDAMTICKYHGFPDLFITFTCNPKWPELTRFLQKYNLRSEDRPDLCCRLFKIKLDSLMDDLTKKAVIGKTVAAIYTVEFQKRGLPHAHILLFMDGKDKLPNADDIDRIISAEIPDKDVEPKLYELVKDTMIHGPCGVVNKDSPCMEDGRCSKFFPRKNVERTTVDAQGYPVYRRREDGFFVEKKGIKCDNRFVVPYNKKLLLGYNAHINVEWCNQSRSIKYLFKYINKGQDCVTATVTKKTASNTNGSEANGSAANGVGTNLGQSACIDVDEPQVDEIQNYFDA</sequence>
<feature type="domain" description="Helitron helicase-like" evidence="1">
    <location>
        <begin position="331"/>
        <end position="512"/>
    </location>
</feature>
<accession>A0A397Y101</accession>
<organism evidence="2 3">
    <name type="scientific">Brassica campestris</name>
    <name type="common">Field mustard</name>
    <dbReference type="NCBI Taxonomy" id="3711"/>
    <lineage>
        <taxon>Eukaryota</taxon>
        <taxon>Viridiplantae</taxon>
        <taxon>Streptophyta</taxon>
        <taxon>Embryophyta</taxon>
        <taxon>Tracheophyta</taxon>
        <taxon>Spermatophyta</taxon>
        <taxon>Magnoliopsida</taxon>
        <taxon>eudicotyledons</taxon>
        <taxon>Gunneridae</taxon>
        <taxon>Pentapetalae</taxon>
        <taxon>rosids</taxon>
        <taxon>malvids</taxon>
        <taxon>Brassicales</taxon>
        <taxon>Brassicaceae</taxon>
        <taxon>Brassiceae</taxon>
        <taxon>Brassica</taxon>
    </lineage>
</organism>
<dbReference type="EMBL" id="CM010636">
    <property type="protein sequence ID" value="RID43683.1"/>
    <property type="molecule type" value="Genomic_DNA"/>
</dbReference>
<evidence type="ECO:0000259" key="1">
    <source>
        <dbReference type="Pfam" id="PF14214"/>
    </source>
</evidence>
<reference evidence="2 3" key="1">
    <citation type="submission" date="2018-06" db="EMBL/GenBank/DDBJ databases">
        <title>WGS assembly of Brassica rapa FPsc.</title>
        <authorList>
            <person name="Bowman J."/>
            <person name="Kohchi T."/>
            <person name="Yamato K."/>
            <person name="Jenkins J."/>
            <person name="Shu S."/>
            <person name="Ishizaki K."/>
            <person name="Yamaoka S."/>
            <person name="Nishihama R."/>
            <person name="Nakamura Y."/>
            <person name="Berger F."/>
            <person name="Adam C."/>
            <person name="Aki S."/>
            <person name="Althoff F."/>
            <person name="Araki T."/>
            <person name="Arteaga-Vazquez M."/>
            <person name="Balasubrmanian S."/>
            <person name="Bauer D."/>
            <person name="Boehm C."/>
            <person name="Briginshaw L."/>
            <person name="Caballero-Perez J."/>
            <person name="Catarino B."/>
            <person name="Chen F."/>
            <person name="Chiyoda S."/>
            <person name="Chovatia M."/>
            <person name="Davies K."/>
            <person name="Delmans M."/>
            <person name="Demura T."/>
            <person name="Dierschke T."/>
            <person name="Dolan L."/>
            <person name="Dorantes-Acosta A."/>
            <person name="Eklund D."/>
            <person name="Florent S."/>
            <person name="Flores-Sandoval E."/>
            <person name="Fujiyama A."/>
            <person name="Fukuzawa H."/>
            <person name="Galik B."/>
            <person name="Grimanelli D."/>
            <person name="Grimwood J."/>
            <person name="Grossniklaus U."/>
            <person name="Hamada T."/>
            <person name="Haseloff J."/>
            <person name="Hetherington A."/>
            <person name="Higo A."/>
            <person name="Hirakawa Y."/>
            <person name="Hundley H."/>
            <person name="Ikeda Y."/>
            <person name="Inoue K."/>
            <person name="Inoue S."/>
            <person name="Ishida S."/>
            <person name="Jia Q."/>
            <person name="Kakita M."/>
            <person name="Kanazawa T."/>
            <person name="Kawai Y."/>
            <person name="Kawashima T."/>
            <person name="Kennedy M."/>
            <person name="Kinose K."/>
            <person name="Kinoshita T."/>
            <person name="Kohara Y."/>
            <person name="Koide E."/>
            <person name="Komatsu K."/>
            <person name="Kopischke S."/>
            <person name="Kubo M."/>
            <person name="Kyozuka J."/>
            <person name="Lagercrantz U."/>
            <person name="Lin S."/>
            <person name="Lindquist E."/>
            <person name="Lipzen A."/>
            <person name="Lu C."/>
            <person name="Luna E."/>
            <person name="Martienssen R."/>
            <person name="Minamino N."/>
            <person name="Mizutani M."/>
            <person name="Mizutani M."/>
            <person name="Mochizuki N."/>
            <person name="Monte I."/>
            <person name="Mosher R."/>
            <person name="Nagasaki H."/>
            <person name="Nakagami H."/>
            <person name="Naramoto S."/>
            <person name="Nishitani K."/>
            <person name="Ohtani M."/>
            <person name="Okamoto T."/>
            <person name="Okumura M."/>
            <person name="Phillips J."/>
            <person name="Pollak B."/>
            <person name="Reinders A."/>
            <person name="Roevekamp M."/>
            <person name="Sano R."/>
            <person name="Sawa S."/>
            <person name="Schmid M."/>
            <person name="Shirakawa M."/>
            <person name="Solano R."/>
            <person name="Spunde A."/>
            <person name="Suetsugu N."/>
            <person name="Sugano S."/>
            <person name="Sugiyama A."/>
            <person name="Sun R."/>
            <person name="Suzuki Y."/>
            <person name="Takenaka M."/>
            <person name="Takezawa D."/>
            <person name="Tomogane H."/>
            <person name="Tsuzuki M."/>
            <person name="Ueda T."/>
            <person name="Umeda M."/>
            <person name="Ward J."/>
            <person name="Watanabe Y."/>
            <person name="Yazaki K."/>
            <person name="Yokoyama R."/>
            <person name="Yoshitake Y."/>
            <person name="Yotsui I."/>
            <person name="Zachgo S."/>
            <person name="Schmutz J."/>
        </authorList>
    </citation>
    <scope>NUCLEOTIDE SEQUENCE [LARGE SCALE GENOMIC DNA]</scope>
    <source>
        <strain evidence="3">cv. B-3</strain>
    </source>
</reference>
<proteinExistence type="predicted"/>
<name>A0A397Y101_BRACM</name>
<dbReference type="PANTHER" id="PTHR45786">
    <property type="entry name" value="DNA BINDING PROTEIN-LIKE"/>
    <property type="match status" value="1"/>
</dbReference>
<evidence type="ECO:0000313" key="3">
    <source>
        <dbReference type="Proteomes" id="UP000264353"/>
    </source>
</evidence>
<dbReference type="InterPro" id="IPR025476">
    <property type="entry name" value="Helitron_helicase-like"/>
</dbReference>
<dbReference type="PANTHER" id="PTHR45786:SF66">
    <property type="entry name" value="HOOK MOTIF PROTEIN, PUTATIVE-RELATED"/>
    <property type="match status" value="1"/>
</dbReference>
<gene>
    <name evidence="2" type="ORF">BRARA_I00530</name>
</gene>
<feature type="non-terminal residue" evidence="2">
    <location>
        <position position="705"/>
    </location>
</feature>
<dbReference type="Pfam" id="PF14214">
    <property type="entry name" value="Helitron_like_N"/>
    <property type="match status" value="1"/>
</dbReference>